<dbReference type="HOGENOM" id="CLU_399059_0_0_1"/>
<dbReference type="AlphaFoldDB" id="S3C0A8"/>
<evidence type="ECO:0000256" key="1">
    <source>
        <dbReference type="SAM" id="Phobius"/>
    </source>
</evidence>
<evidence type="ECO:0000313" key="2">
    <source>
        <dbReference type="EMBL" id="EPE05131.1"/>
    </source>
</evidence>
<keyword evidence="1" id="KW-1133">Transmembrane helix</keyword>
<dbReference type="OMA" id="CEFIFAN"/>
<gene>
    <name evidence="2" type="ORF">F503_03736</name>
</gene>
<protein>
    <submittedName>
        <fullName evidence="2">Uncharacterized protein</fullName>
    </submittedName>
</protein>
<keyword evidence="1" id="KW-0812">Transmembrane</keyword>
<proteinExistence type="predicted"/>
<dbReference type="Proteomes" id="UP000016923">
    <property type="component" value="Unassembled WGS sequence"/>
</dbReference>
<keyword evidence="3" id="KW-1185">Reference proteome</keyword>
<dbReference type="EMBL" id="KE148157">
    <property type="protein sequence ID" value="EPE05131.1"/>
    <property type="molecule type" value="Genomic_DNA"/>
</dbReference>
<accession>S3C0A8</accession>
<organism evidence="2 3">
    <name type="scientific">Ophiostoma piceae (strain UAMH 11346)</name>
    <name type="common">Sap stain fungus</name>
    <dbReference type="NCBI Taxonomy" id="1262450"/>
    <lineage>
        <taxon>Eukaryota</taxon>
        <taxon>Fungi</taxon>
        <taxon>Dikarya</taxon>
        <taxon>Ascomycota</taxon>
        <taxon>Pezizomycotina</taxon>
        <taxon>Sordariomycetes</taxon>
        <taxon>Sordariomycetidae</taxon>
        <taxon>Ophiostomatales</taxon>
        <taxon>Ophiostomataceae</taxon>
        <taxon>Ophiostoma</taxon>
    </lineage>
</organism>
<keyword evidence="1" id="KW-0472">Membrane</keyword>
<sequence length="690" mass="69193">MSVVEAGVGSGVGSAAGVGSGAAVGVGVAGAAAPMLKGFLGAPPVDAPPMAKGFALPPPKLPPAANGLLLVLLLALLLSLGRCLGLSLDGGCIDSDTADRTHAAGLAATRIVAACQHIYATLVAREAVGQLAVELEEKHEQGLADETAAERCRGRNGVALFRRAQPVWPSTEPADRLVCAAVVVVCLVLILGVGVAQQDVGLSVLGLALVVGRIAVVGGNAGTGGDAVAQHAERVVDTLKLGVHGLACCEVQADNVALGKLVLQSSQSILDVETGVGSQGLGNDEQGIGKRLNTPLGLALDCLGKGIGLEVGSAGNLEGTGTGHDALVDNHVVDGAQTVAHGVGDLRDGVLVGALDHQGDRLGVLDLLDKGVLLLAELLLVDEAGPAQNIGGQVVDGVLRDTAAHQLQALHVAALRAAQGQDAVLGEHVEGQGVDALLVDNDKALGGVGAADLLLEVDDLLELRVDEAALGLDELVALVGRGVEEARVDLGLLVLEADVECEDEGVLDTLGHVGVARAVVEGQAADELGLGGDAVLHLHDLDHVQVGLGGGLVDGEDSVDDVGRELVGEGGVELGGQGGAGHGQQQLAVDLLGQLELVEEREGLDLGNLETVGDDAGVQALGDVAVGLLQQLADEQHNRGGAVAADVVLCGGGARDHDGRGVLYLHLAEQDVAVFCQLDLAGAIDKPGRG</sequence>
<feature type="transmembrane region" description="Helical" evidence="1">
    <location>
        <begin position="177"/>
        <end position="196"/>
    </location>
</feature>
<name>S3C0A8_OPHP1</name>
<feature type="transmembrane region" description="Helical" evidence="1">
    <location>
        <begin position="64"/>
        <end position="81"/>
    </location>
</feature>
<evidence type="ECO:0000313" key="3">
    <source>
        <dbReference type="Proteomes" id="UP000016923"/>
    </source>
</evidence>
<dbReference type="VEuPathDB" id="FungiDB:F503_03736"/>
<reference evidence="2 3" key="1">
    <citation type="journal article" date="2013" name="BMC Genomics">
        <title>The genome and transcriptome of the pine saprophyte Ophiostoma piceae, and a comparison with the bark beetle-associated pine pathogen Grosmannia clavigera.</title>
        <authorList>
            <person name="Haridas S."/>
            <person name="Wang Y."/>
            <person name="Lim L."/>
            <person name="Massoumi Alamouti S."/>
            <person name="Jackman S."/>
            <person name="Docking R."/>
            <person name="Robertson G."/>
            <person name="Birol I."/>
            <person name="Bohlmann J."/>
            <person name="Breuil C."/>
        </authorList>
    </citation>
    <scope>NUCLEOTIDE SEQUENCE [LARGE SCALE GENOMIC DNA]</scope>
    <source>
        <strain evidence="2 3">UAMH 11346</strain>
    </source>
</reference>